<proteinExistence type="predicted"/>
<organism evidence="1">
    <name type="scientific">Magallana gigas</name>
    <name type="common">Pacific oyster</name>
    <name type="synonym">Crassostrea gigas</name>
    <dbReference type="NCBI Taxonomy" id="29159"/>
    <lineage>
        <taxon>Eukaryota</taxon>
        <taxon>Metazoa</taxon>
        <taxon>Spiralia</taxon>
        <taxon>Lophotrochozoa</taxon>
        <taxon>Mollusca</taxon>
        <taxon>Bivalvia</taxon>
        <taxon>Autobranchia</taxon>
        <taxon>Pteriomorphia</taxon>
        <taxon>Ostreida</taxon>
        <taxon>Ostreoidea</taxon>
        <taxon>Ostreidae</taxon>
        <taxon>Magallana</taxon>
    </lineage>
</organism>
<dbReference type="AlphaFoldDB" id="K1Q2C7"/>
<evidence type="ECO:0000313" key="1">
    <source>
        <dbReference type="EMBL" id="EKC25524.1"/>
    </source>
</evidence>
<reference evidence="1" key="1">
    <citation type="journal article" date="2012" name="Nature">
        <title>The oyster genome reveals stress adaptation and complexity of shell formation.</title>
        <authorList>
            <person name="Zhang G."/>
            <person name="Fang X."/>
            <person name="Guo X."/>
            <person name="Li L."/>
            <person name="Luo R."/>
            <person name="Xu F."/>
            <person name="Yang P."/>
            <person name="Zhang L."/>
            <person name="Wang X."/>
            <person name="Qi H."/>
            <person name="Xiong Z."/>
            <person name="Que H."/>
            <person name="Xie Y."/>
            <person name="Holland P.W."/>
            <person name="Paps J."/>
            <person name="Zhu Y."/>
            <person name="Wu F."/>
            <person name="Chen Y."/>
            <person name="Wang J."/>
            <person name="Peng C."/>
            <person name="Meng J."/>
            <person name="Yang L."/>
            <person name="Liu J."/>
            <person name="Wen B."/>
            <person name="Zhang N."/>
            <person name="Huang Z."/>
            <person name="Zhu Q."/>
            <person name="Feng Y."/>
            <person name="Mount A."/>
            <person name="Hedgecock D."/>
            <person name="Xu Z."/>
            <person name="Liu Y."/>
            <person name="Domazet-Loso T."/>
            <person name="Du Y."/>
            <person name="Sun X."/>
            <person name="Zhang S."/>
            <person name="Liu B."/>
            <person name="Cheng P."/>
            <person name="Jiang X."/>
            <person name="Li J."/>
            <person name="Fan D."/>
            <person name="Wang W."/>
            <person name="Fu W."/>
            <person name="Wang T."/>
            <person name="Wang B."/>
            <person name="Zhang J."/>
            <person name="Peng Z."/>
            <person name="Li Y."/>
            <person name="Li N."/>
            <person name="Wang J."/>
            <person name="Chen M."/>
            <person name="He Y."/>
            <person name="Tan F."/>
            <person name="Song X."/>
            <person name="Zheng Q."/>
            <person name="Huang R."/>
            <person name="Yang H."/>
            <person name="Du X."/>
            <person name="Chen L."/>
            <person name="Yang M."/>
            <person name="Gaffney P.M."/>
            <person name="Wang S."/>
            <person name="Luo L."/>
            <person name="She Z."/>
            <person name="Ming Y."/>
            <person name="Huang W."/>
            <person name="Zhang S."/>
            <person name="Huang B."/>
            <person name="Zhang Y."/>
            <person name="Qu T."/>
            <person name="Ni P."/>
            <person name="Miao G."/>
            <person name="Wang J."/>
            <person name="Wang Q."/>
            <person name="Steinberg C.E."/>
            <person name="Wang H."/>
            <person name="Li N."/>
            <person name="Qian L."/>
            <person name="Zhang G."/>
            <person name="Li Y."/>
            <person name="Yang H."/>
            <person name="Liu X."/>
            <person name="Wang J."/>
            <person name="Yin Y."/>
            <person name="Wang J."/>
        </authorList>
    </citation>
    <scope>NUCLEOTIDE SEQUENCE [LARGE SCALE GENOMIC DNA]</scope>
    <source>
        <strain evidence="1">05x7-T-G4-1.051#20</strain>
    </source>
</reference>
<dbReference type="InParanoid" id="K1Q2C7"/>
<accession>K1Q2C7</accession>
<name>K1Q2C7_MAGGI</name>
<dbReference type="EMBL" id="JH817785">
    <property type="protein sequence ID" value="EKC25524.1"/>
    <property type="molecule type" value="Genomic_DNA"/>
</dbReference>
<gene>
    <name evidence="1" type="ORF">CGI_10003677</name>
</gene>
<dbReference type="HOGENOM" id="CLU_2814907_0_0_1"/>
<sequence length="67" mass="8415">MKFEDIHKPLEEEIVADYVSNRYGRMYDDDDDRFDYSDYDDYDDKVDSDYEEQFFNVETDEFEPIWW</sequence>
<protein>
    <submittedName>
        <fullName evidence="1">Uncharacterized protein</fullName>
    </submittedName>
</protein>